<dbReference type="SMART" id="SM00355">
    <property type="entry name" value="ZnF_C2H2"/>
    <property type="match status" value="2"/>
</dbReference>
<keyword evidence="2 4" id="KW-0863">Zinc-finger</keyword>
<dbReference type="AlphaFoldDB" id="A0A4P6XKZ8"/>
<evidence type="ECO:0000313" key="7">
    <source>
        <dbReference type="EMBL" id="QBM86608.1"/>
    </source>
</evidence>
<evidence type="ECO:0000256" key="4">
    <source>
        <dbReference type="PROSITE-ProRule" id="PRU00042"/>
    </source>
</evidence>
<feature type="region of interest" description="Disordered" evidence="5">
    <location>
        <begin position="118"/>
        <end position="151"/>
    </location>
</feature>
<gene>
    <name evidence="7" type="ORF">METSCH_A12530</name>
</gene>
<evidence type="ECO:0000256" key="1">
    <source>
        <dbReference type="ARBA" id="ARBA00022723"/>
    </source>
</evidence>
<reference evidence="8" key="1">
    <citation type="submission" date="2019-03" db="EMBL/GenBank/DDBJ databases">
        <title>Snf2 controls pulcherriminic acid biosynthesis and connects pigmentation and antifungal activity of the yeast Metschnikowia pulcherrima.</title>
        <authorList>
            <person name="Gore-Lloyd D."/>
            <person name="Sumann I."/>
            <person name="Brachmann A.O."/>
            <person name="Schneeberger K."/>
            <person name="Ortiz-Merino R.A."/>
            <person name="Moreno-Beltran M."/>
            <person name="Schlaefli M."/>
            <person name="Kirner P."/>
            <person name="Santos Kron A."/>
            <person name="Wolfe K.H."/>
            <person name="Piel J."/>
            <person name="Ahrens C.H."/>
            <person name="Henk D."/>
            <person name="Freimoser F.M."/>
        </authorList>
    </citation>
    <scope>NUCLEOTIDE SEQUENCE [LARGE SCALE GENOMIC DNA]</scope>
    <source>
        <strain evidence="8">APC 1.2</strain>
    </source>
</reference>
<evidence type="ECO:0000313" key="8">
    <source>
        <dbReference type="Proteomes" id="UP000292447"/>
    </source>
</evidence>
<organism evidence="7 8">
    <name type="scientific">Metschnikowia aff. pulcherrima</name>
    <dbReference type="NCBI Taxonomy" id="2163413"/>
    <lineage>
        <taxon>Eukaryota</taxon>
        <taxon>Fungi</taxon>
        <taxon>Dikarya</taxon>
        <taxon>Ascomycota</taxon>
        <taxon>Saccharomycotina</taxon>
        <taxon>Pichiomycetes</taxon>
        <taxon>Metschnikowiaceae</taxon>
        <taxon>Metschnikowia</taxon>
    </lineage>
</organism>
<dbReference type="STRING" id="2163413.A0A4P6XKZ8"/>
<dbReference type="InterPro" id="IPR013087">
    <property type="entry name" value="Znf_C2H2_type"/>
</dbReference>
<protein>
    <recommendedName>
        <fullName evidence="6">C2H2-type domain-containing protein</fullName>
    </recommendedName>
</protein>
<evidence type="ECO:0000256" key="5">
    <source>
        <dbReference type="SAM" id="MobiDB-lite"/>
    </source>
</evidence>
<dbReference type="Gene3D" id="3.30.160.60">
    <property type="entry name" value="Classic Zinc Finger"/>
    <property type="match status" value="1"/>
</dbReference>
<feature type="domain" description="C2H2-type" evidence="6">
    <location>
        <begin position="252"/>
        <end position="276"/>
    </location>
</feature>
<dbReference type="InterPro" id="IPR036236">
    <property type="entry name" value="Znf_C2H2_sf"/>
</dbReference>
<dbReference type="EMBL" id="CP034456">
    <property type="protein sequence ID" value="QBM86608.1"/>
    <property type="molecule type" value="Genomic_DNA"/>
</dbReference>
<feature type="compositionally biased region" description="Polar residues" evidence="5">
    <location>
        <begin position="118"/>
        <end position="133"/>
    </location>
</feature>
<evidence type="ECO:0000256" key="3">
    <source>
        <dbReference type="ARBA" id="ARBA00022833"/>
    </source>
</evidence>
<evidence type="ECO:0000256" key="2">
    <source>
        <dbReference type="ARBA" id="ARBA00022771"/>
    </source>
</evidence>
<accession>A0A4P6XKZ8</accession>
<keyword evidence="1" id="KW-0479">Metal-binding</keyword>
<name>A0A4P6XKZ8_9ASCO</name>
<dbReference type="PROSITE" id="PS50157">
    <property type="entry name" value="ZINC_FINGER_C2H2_2"/>
    <property type="match status" value="1"/>
</dbReference>
<proteinExistence type="predicted"/>
<feature type="compositionally biased region" description="Low complexity" evidence="5">
    <location>
        <begin position="140"/>
        <end position="151"/>
    </location>
</feature>
<dbReference type="PANTHER" id="PTHR23235">
    <property type="entry name" value="KRUEPPEL-LIKE TRANSCRIPTION FACTOR"/>
    <property type="match status" value="1"/>
</dbReference>
<dbReference type="Proteomes" id="UP000292447">
    <property type="component" value="Chromosome I"/>
</dbReference>
<dbReference type="GO" id="GO:0008270">
    <property type="term" value="F:zinc ion binding"/>
    <property type="evidence" value="ECO:0007669"/>
    <property type="project" value="UniProtKB-KW"/>
</dbReference>
<dbReference type="PROSITE" id="PS00028">
    <property type="entry name" value="ZINC_FINGER_C2H2_1"/>
    <property type="match status" value="1"/>
</dbReference>
<evidence type="ECO:0000259" key="6">
    <source>
        <dbReference type="PROSITE" id="PS50157"/>
    </source>
</evidence>
<keyword evidence="8" id="KW-1185">Reference proteome</keyword>
<dbReference type="SUPFAM" id="SSF57667">
    <property type="entry name" value="beta-beta-alpha zinc fingers"/>
    <property type="match status" value="1"/>
</dbReference>
<sequence length="374" mass="41938">MSSAPSSSLSNESRNVTYMLESTNNSMQQPPFVLRLSAILTLPPPQNAINGTSTHSYLHPLSYSNQGSGLLHTQGKNLFQRYGLMVPDTLNYPSLSQQKDQNVQKFHLPLHTSQAPLQNLPQNSFPLSTSTLPATHDKSSSSSFPTSQGQIQSLISQSQQAMPMYASQEMDFKALLPSVGSAFNVALTPVYSKETLYLPTESEATRQLGQSEVPSLPKLANFRHAKNPKDPKMSRMRFNRSLSSEPHGLKPYRCTSLGCRWSFARQSDLRRHTKSHIAPAFHCPYWKNDPTCHRNGGSFSRLDVLKRHLRLVHYIKDKENTYAGSDPGWCRSCQKLFLSSKDFIDHCEDCSSQAAPAEWKMSSSQKDLVNEENE</sequence>
<keyword evidence="3" id="KW-0862">Zinc</keyword>